<dbReference type="Proteomes" id="UP000552709">
    <property type="component" value="Unassembled WGS sequence"/>
</dbReference>
<proteinExistence type="predicted"/>
<dbReference type="AlphaFoldDB" id="A0A7W8NH60"/>
<reference evidence="1 2" key="1">
    <citation type="submission" date="2020-08" db="EMBL/GenBank/DDBJ databases">
        <title>Genomic Encyclopedia of Type Strains, Phase IV (KMG-IV): sequencing the most valuable type-strain genomes for metagenomic binning, comparative biology and taxonomic classification.</title>
        <authorList>
            <person name="Goeker M."/>
        </authorList>
    </citation>
    <scope>NUCLEOTIDE SEQUENCE [LARGE SCALE GENOMIC DNA]</scope>
    <source>
        <strain evidence="1 2">DSM 27939</strain>
    </source>
</reference>
<keyword evidence="2" id="KW-1185">Reference proteome</keyword>
<comment type="caution">
    <text evidence="1">The sequence shown here is derived from an EMBL/GenBank/DDBJ whole genome shotgun (WGS) entry which is preliminary data.</text>
</comment>
<organism evidence="1 2">
    <name type="scientific">Deinococcus humi</name>
    <dbReference type="NCBI Taxonomy" id="662880"/>
    <lineage>
        <taxon>Bacteria</taxon>
        <taxon>Thermotogati</taxon>
        <taxon>Deinococcota</taxon>
        <taxon>Deinococci</taxon>
        <taxon>Deinococcales</taxon>
        <taxon>Deinococcaceae</taxon>
        <taxon>Deinococcus</taxon>
    </lineage>
</organism>
<gene>
    <name evidence="1" type="ORF">HNQ08_002768</name>
</gene>
<name>A0A7W8NH60_9DEIO</name>
<dbReference type="EMBL" id="JACHFL010000006">
    <property type="protein sequence ID" value="MBB5363662.1"/>
    <property type="molecule type" value="Genomic_DNA"/>
</dbReference>
<protein>
    <submittedName>
        <fullName evidence="1">Uncharacterized protein</fullName>
    </submittedName>
</protein>
<accession>A0A7W8NH60</accession>
<dbReference type="RefSeq" id="WP_184132959.1">
    <property type="nucleotide sequence ID" value="NZ_JACHFL010000006.1"/>
</dbReference>
<evidence type="ECO:0000313" key="1">
    <source>
        <dbReference type="EMBL" id="MBB5363662.1"/>
    </source>
</evidence>
<evidence type="ECO:0000313" key="2">
    <source>
        <dbReference type="Proteomes" id="UP000552709"/>
    </source>
</evidence>
<sequence>MLYMFKQQFVSKNQTYVHAQPVDGPVTTAPHWFDDAPISLIPPHPTYQLNTQCVGVDLLPTGDIKSLYSEALIDVLAAFDVRFEIFPVTLLDRAGKEASKRYALFHLLEVQSPVARRVPDAHGVMQLLPMSQRFAADAPSIFRPATHANLIFVTPSVKEAIETRGLSGCAFEAVDDHFAPRSFNPR</sequence>